<reference evidence="5 6" key="1">
    <citation type="submission" date="2018-09" db="EMBL/GenBank/DDBJ databases">
        <title>Streptomyces sp. nov. DS1-2, an endophytic actinomycete isolated from roots of Dendrobium scabrilingue.</title>
        <authorList>
            <person name="Kuncharoen N."/>
            <person name="Kudo T."/>
            <person name="Ohkuma M."/>
            <person name="Yuki M."/>
            <person name="Tanasupawat S."/>
        </authorList>
    </citation>
    <scope>NUCLEOTIDE SEQUENCE [LARGE SCALE GENOMIC DNA]</scope>
    <source>
        <strain evidence="3 6">AZ1-7</strain>
        <strain evidence="4 5">DS1-2</strain>
    </source>
</reference>
<dbReference type="Proteomes" id="UP000275024">
    <property type="component" value="Unassembled WGS sequence"/>
</dbReference>
<feature type="transmembrane region" description="Helical" evidence="2">
    <location>
        <begin position="39"/>
        <end position="59"/>
    </location>
</feature>
<evidence type="ECO:0000313" key="3">
    <source>
        <dbReference type="EMBL" id="RKN08100.1"/>
    </source>
</evidence>
<name>A0A3A9W5H3_9ACTN</name>
<accession>A0A3A9W5H3</accession>
<evidence type="ECO:0000256" key="1">
    <source>
        <dbReference type="SAM" id="MobiDB-lite"/>
    </source>
</evidence>
<protein>
    <submittedName>
        <fullName evidence="3">Uncharacterized protein</fullName>
    </submittedName>
</protein>
<proteinExistence type="predicted"/>
<dbReference type="EMBL" id="RBDY01000013">
    <property type="protein sequence ID" value="RKN20455.1"/>
    <property type="molecule type" value="Genomic_DNA"/>
</dbReference>
<keyword evidence="2" id="KW-0812">Transmembrane</keyword>
<evidence type="ECO:0000256" key="2">
    <source>
        <dbReference type="SAM" id="Phobius"/>
    </source>
</evidence>
<keyword evidence="2" id="KW-0472">Membrane</keyword>
<feature type="compositionally biased region" description="Low complexity" evidence="1">
    <location>
        <begin position="71"/>
        <end position="89"/>
    </location>
</feature>
<evidence type="ECO:0000313" key="6">
    <source>
        <dbReference type="Proteomes" id="UP000275024"/>
    </source>
</evidence>
<sequence length="287" mass="29274">MSYGQGGPGGWVPGGSSTPDWNALAADAERRRGRRRTTVILASALATVLVGAVVAFLIVSQSGDDGEPTASGGSSDLPDPSDSGSGEPSFEPTTLPPLPQPREFISDPEKDIAPFSVDEFYADDTMEIEGRSYARAATQGTADCAEAVSTELAGVLADNGCAALLRATYTGDGVAVTVGVAQFGTEDAAIAAREAATGNLLALTGGDAPTFCQQGGCRTTTNQVGRYTYFTIAGNADGSPDSGDGTAAQLAARDGNDHAFARIIQRGEAQASASASALVEERESQQE</sequence>
<evidence type="ECO:0000313" key="5">
    <source>
        <dbReference type="Proteomes" id="UP000268652"/>
    </source>
</evidence>
<dbReference type="RefSeq" id="WP_120698193.1">
    <property type="nucleotide sequence ID" value="NZ_RBDX01000012.1"/>
</dbReference>
<keyword evidence="2" id="KW-1133">Transmembrane helix</keyword>
<feature type="region of interest" description="Disordered" evidence="1">
    <location>
        <begin position="62"/>
        <end position="106"/>
    </location>
</feature>
<dbReference type="EMBL" id="RBDX01000012">
    <property type="protein sequence ID" value="RKN08100.1"/>
    <property type="molecule type" value="Genomic_DNA"/>
</dbReference>
<dbReference type="Proteomes" id="UP000268652">
    <property type="component" value="Unassembled WGS sequence"/>
</dbReference>
<keyword evidence="5" id="KW-1185">Reference proteome</keyword>
<gene>
    <name evidence="4" type="ORF">D7318_18245</name>
    <name evidence="3" type="ORF">D7319_16385</name>
</gene>
<comment type="caution">
    <text evidence="3">The sequence shown here is derived from an EMBL/GenBank/DDBJ whole genome shotgun (WGS) entry which is preliminary data.</text>
</comment>
<dbReference type="AlphaFoldDB" id="A0A3A9W5H3"/>
<evidence type="ECO:0000313" key="4">
    <source>
        <dbReference type="EMBL" id="RKN20455.1"/>
    </source>
</evidence>
<organism evidence="3 6">
    <name type="scientific">Streptomyces radicis</name>
    <dbReference type="NCBI Taxonomy" id="1750517"/>
    <lineage>
        <taxon>Bacteria</taxon>
        <taxon>Bacillati</taxon>
        <taxon>Actinomycetota</taxon>
        <taxon>Actinomycetes</taxon>
        <taxon>Kitasatosporales</taxon>
        <taxon>Streptomycetaceae</taxon>
        <taxon>Streptomyces</taxon>
    </lineage>
</organism>
<dbReference type="OrthoDB" id="3874183at2"/>